<accession>A0AAD4CDB4</accession>
<gene>
    <name evidence="2" type="ORF">FE257_001841</name>
</gene>
<dbReference type="Pfam" id="PF12006">
    <property type="entry name" value="DUF3500"/>
    <property type="match status" value="1"/>
</dbReference>
<reference evidence="2" key="2">
    <citation type="submission" date="2020-02" db="EMBL/GenBank/DDBJ databases">
        <authorList>
            <person name="Gilchrist C.L.M."/>
            <person name="Chooi Y.-H."/>
        </authorList>
    </citation>
    <scope>NUCLEOTIDE SEQUENCE</scope>
    <source>
        <strain evidence="2">MST-FP2251</strain>
    </source>
</reference>
<dbReference type="Proteomes" id="UP001194746">
    <property type="component" value="Unassembled WGS sequence"/>
</dbReference>
<protein>
    <submittedName>
        <fullName evidence="2">Uncharacterized protein</fullName>
    </submittedName>
</protein>
<feature type="compositionally biased region" description="Basic residues" evidence="1">
    <location>
        <begin position="19"/>
        <end position="28"/>
    </location>
</feature>
<feature type="region of interest" description="Disordered" evidence="1">
    <location>
        <begin position="1"/>
        <end position="65"/>
    </location>
</feature>
<evidence type="ECO:0000256" key="1">
    <source>
        <dbReference type="SAM" id="MobiDB-lite"/>
    </source>
</evidence>
<keyword evidence="3" id="KW-1185">Reference proteome</keyword>
<dbReference type="InterPro" id="IPR021889">
    <property type="entry name" value="DUF3500"/>
</dbReference>
<evidence type="ECO:0000313" key="2">
    <source>
        <dbReference type="EMBL" id="KAF9884385.1"/>
    </source>
</evidence>
<proteinExistence type="predicted"/>
<dbReference type="EMBL" id="VCAU01000124">
    <property type="protein sequence ID" value="KAF9884385.1"/>
    <property type="molecule type" value="Genomic_DNA"/>
</dbReference>
<evidence type="ECO:0000313" key="3">
    <source>
        <dbReference type="Proteomes" id="UP001194746"/>
    </source>
</evidence>
<name>A0AAD4CDB4_ASPNN</name>
<comment type="caution">
    <text evidence="2">The sequence shown here is derived from an EMBL/GenBank/DDBJ whole genome shotgun (WGS) entry which is preliminary data.</text>
</comment>
<sequence>MPWASLKGSHEGSGSLRPRIIHNTRRQRVGGSGSDEFDAKDQRNGYAGASSVGSKSDPNASPRMQYVTEKGVVRTAEDNEAIQIMKVEELTSLRGQEDMNTEIYLYRRGLRLEDVFDKPVGAIHGIMQASLFPAGYAGAWCCKTIDFPEEAVKGRKVFNEKPYNFTIFGTPSDEPWS</sequence>
<reference evidence="2" key="1">
    <citation type="journal article" date="2019" name="Beilstein J. Org. Chem.">
        <title>Nanangenines: drimane sesquiterpenoids as the dominant metabolite cohort of a novel Australian fungus, Aspergillus nanangensis.</title>
        <authorList>
            <person name="Lacey H.J."/>
            <person name="Gilchrist C.L.M."/>
            <person name="Crombie A."/>
            <person name="Kalaitzis J.A."/>
            <person name="Vuong D."/>
            <person name="Rutledge P.J."/>
            <person name="Turner P."/>
            <person name="Pitt J.I."/>
            <person name="Lacey E."/>
            <person name="Chooi Y.H."/>
            <person name="Piggott A.M."/>
        </authorList>
    </citation>
    <scope>NUCLEOTIDE SEQUENCE</scope>
    <source>
        <strain evidence="2">MST-FP2251</strain>
    </source>
</reference>
<organism evidence="2 3">
    <name type="scientific">Aspergillus nanangensis</name>
    <dbReference type="NCBI Taxonomy" id="2582783"/>
    <lineage>
        <taxon>Eukaryota</taxon>
        <taxon>Fungi</taxon>
        <taxon>Dikarya</taxon>
        <taxon>Ascomycota</taxon>
        <taxon>Pezizomycotina</taxon>
        <taxon>Eurotiomycetes</taxon>
        <taxon>Eurotiomycetidae</taxon>
        <taxon>Eurotiales</taxon>
        <taxon>Aspergillaceae</taxon>
        <taxon>Aspergillus</taxon>
        <taxon>Aspergillus subgen. Circumdati</taxon>
    </lineage>
</organism>
<dbReference type="AlphaFoldDB" id="A0AAD4CDB4"/>